<keyword evidence="3" id="KW-0285">Flavoprotein</keyword>
<evidence type="ECO:0000256" key="1">
    <source>
        <dbReference type="ARBA" id="ARBA00010790"/>
    </source>
</evidence>
<evidence type="ECO:0000256" key="4">
    <source>
        <dbReference type="SAM" id="SignalP"/>
    </source>
</evidence>
<dbReference type="PANTHER" id="PTHR11552">
    <property type="entry name" value="GLUCOSE-METHANOL-CHOLINE GMC OXIDOREDUCTASE"/>
    <property type="match status" value="1"/>
</dbReference>
<dbReference type="GO" id="GO:0050660">
    <property type="term" value="F:flavin adenine dinucleotide binding"/>
    <property type="evidence" value="ECO:0007669"/>
    <property type="project" value="InterPro"/>
</dbReference>
<dbReference type="Pfam" id="PF05199">
    <property type="entry name" value="GMC_oxred_C"/>
    <property type="match status" value="1"/>
</dbReference>
<evidence type="ECO:0000313" key="8">
    <source>
        <dbReference type="Proteomes" id="UP001172673"/>
    </source>
</evidence>
<feature type="chain" id="PRO_5041437633" description="Choline dehydrogenase" evidence="4">
    <location>
        <begin position="25"/>
        <end position="634"/>
    </location>
</feature>
<organism evidence="7 8">
    <name type="scientific">Cladophialophora chaetospira</name>
    <dbReference type="NCBI Taxonomy" id="386627"/>
    <lineage>
        <taxon>Eukaryota</taxon>
        <taxon>Fungi</taxon>
        <taxon>Dikarya</taxon>
        <taxon>Ascomycota</taxon>
        <taxon>Pezizomycotina</taxon>
        <taxon>Eurotiomycetes</taxon>
        <taxon>Chaetothyriomycetidae</taxon>
        <taxon>Chaetothyriales</taxon>
        <taxon>Herpotrichiellaceae</taxon>
        <taxon>Cladophialophora</taxon>
    </lineage>
</organism>
<comment type="caution">
    <text evidence="7">The sequence shown here is derived from an EMBL/GenBank/DDBJ whole genome shotgun (WGS) entry which is preliminary data.</text>
</comment>
<dbReference type="SUPFAM" id="SSF51905">
    <property type="entry name" value="FAD/NAD(P)-binding domain"/>
    <property type="match status" value="1"/>
</dbReference>
<evidence type="ECO:0008006" key="9">
    <source>
        <dbReference type="Google" id="ProtNLM"/>
    </source>
</evidence>
<dbReference type="Gene3D" id="3.30.560.10">
    <property type="entry name" value="Glucose Oxidase, domain 3"/>
    <property type="match status" value="1"/>
</dbReference>
<dbReference type="InterPro" id="IPR036188">
    <property type="entry name" value="FAD/NAD-bd_sf"/>
</dbReference>
<gene>
    <name evidence="7" type="ORF">H2200_004302</name>
</gene>
<accession>A0AA39CKA9</accession>
<feature type="binding site" evidence="3">
    <location>
        <position position="275"/>
    </location>
    <ligand>
        <name>FAD</name>
        <dbReference type="ChEBI" id="CHEBI:57692"/>
    </ligand>
</feature>
<dbReference type="GO" id="GO:0044550">
    <property type="term" value="P:secondary metabolite biosynthetic process"/>
    <property type="evidence" value="ECO:0007669"/>
    <property type="project" value="TreeGrafter"/>
</dbReference>
<evidence type="ECO:0000259" key="5">
    <source>
        <dbReference type="Pfam" id="PF00732"/>
    </source>
</evidence>
<name>A0AA39CKA9_9EURO</name>
<dbReference type="InterPro" id="IPR007867">
    <property type="entry name" value="GMC_OxRtase_C"/>
</dbReference>
<dbReference type="Pfam" id="PF00732">
    <property type="entry name" value="GMC_oxred_N"/>
    <property type="match status" value="1"/>
</dbReference>
<comment type="similarity">
    <text evidence="1">Belongs to the GMC oxidoreductase family.</text>
</comment>
<evidence type="ECO:0000313" key="7">
    <source>
        <dbReference type="EMBL" id="KAJ9611119.1"/>
    </source>
</evidence>
<feature type="signal peptide" evidence="4">
    <location>
        <begin position="1"/>
        <end position="24"/>
    </location>
</feature>
<evidence type="ECO:0000256" key="3">
    <source>
        <dbReference type="PIRSR" id="PIRSR000137-2"/>
    </source>
</evidence>
<dbReference type="InterPro" id="IPR000172">
    <property type="entry name" value="GMC_OxRdtase_N"/>
</dbReference>
<dbReference type="PANTHER" id="PTHR11552:SF115">
    <property type="entry name" value="DEHYDROGENASE XPTC-RELATED"/>
    <property type="match status" value="1"/>
</dbReference>
<keyword evidence="4" id="KW-0732">Signal</keyword>
<dbReference type="Proteomes" id="UP001172673">
    <property type="component" value="Unassembled WGS sequence"/>
</dbReference>
<feature type="active site" description="Proton donor" evidence="2">
    <location>
        <position position="571"/>
    </location>
</feature>
<dbReference type="GO" id="GO:0016614">
    <property type="term" value="F:oxidoreductase activity, acting on CH-OH group of donors"/>
    <property type="evidence" value="ECO:0007669"/>
    <property type="project" value="InterPro"/>
</dbReference>
<dbReference type="Gene3D" id="3.50.50.60">
    <property type="entry name" value="FAD/NAD(P)-binding domain"/>
    <property type="match status" value="1"/>
</dbReference>
<dbReference type="SUPFAM" id="SSF54373">
    <property type="entry name" value="FAD-linked reductases, C-terminal domain"/>
    <property type="match status" value="1"/>
</dbReference>
<evidence type="ECO:0000259" key="6">
    <source>
        <dbReference type="Pfam" id="PF05199"/>
    </source>
</evidence>
<feature type="domain" description="Glucose-methanol-choline oxidoreductase N-terminal" evidence="5">
    <location>
        <begin position="50"/>
        <end position="354"/>
    </location>
</feature>
<feature type="binding site" evidence="3">
    <location>
        <position position="127"/>
    </location>
    <ligand>
        <name>FAD</name>
        <dbReference type="ChEBI" id="CHEBI:57692"/>
    </ligand>
</feature>
<keyword evidence="3" id="KW-0274">FAD</keyword>
<dbReference type="PIRSF" id="PIRSF000137">
    <property type="entry name" value="Alcohol_oxidase"/>
    <property type="match status" value="1"/>
</dbReference>
<evidence type="ECO:0000256" key="2">
    <source>
        <dbReference type="PIRSR" id="PIRSR000137-1"/>
    </source>
</evidence>
<keyword evidence="8" id="KW-1185">Reference proteome</keyword>
<feature type="active site" description="Proton acceptor" evidence="2">
    <location>
        <position position="614"/>
    </location>
</feature>
<protein>
    <recommendedName>
        <fullName evidence="9">Choline dehydrogenase</fullName>
    </recommendedName>
</protein>
<feature type="domain" description="Glucose-methanol-choline oxidoreductase C-terminal" evidence="6">
    <location>
        <begin position="480"/>
        <end position="623"/>
    </location>
</feature>
<sequence>MSSSFRRRFASAFITFGTLATAVALPQSMSSYTAGDNATFSTLGSSAQQFDYVVVGGGLSGLVVATRLSENPSVSVLVLEFGPIDRSNMTLWPANAVLLNTADMFNITSASEPGMAGLTYSVLAGAVAGGGSTVNGMEFDRASAADYDSWEQLGNPGWGWNGLLPYFKKSADFTPPKPAIEAIYNYSYDESAYGNGPLQASYPEFQYPDNYPFFDAFKEQGIPFIKEHALGNAVGVFWTPASEDPKKKTRSTSLNAYYDPNSSRKNLKLLAQYQVTEVLFDSSLTAQGVKATDRTTGKSYQFGAKKEVILAAGGVHTPQVLQLSGIGPKDVLSAAGVKVKLDFPAVGSNFQDHPTAYLNWNVTNSFPYPGILLVNQTYNAEALALYFNKLTGPYTKAQGSSAGFLSLNMITQNGASMLASLLAQSPAKYLPPIYSASKQLLAGFVAQRTILAAQIAKGSVAVLELPFQGAGSVPNALQKPLSRGTVYLNPSNPDGEPVVTHYAFANPFDKAQLGASVSWTRKLMGSRALAYLKPVETVPGPQAQTSDDIFNKLLVSQSSFGPPALNPTFAHPSCSCPMMPQSIGGVVGSDLLVYGTKKLSIVDCSILPIIPAAHLQATMYAVAEKAADLIKKRG</sequence>
<reference evidence="7" key="1">
    <citation type="submission" date="2022-10" db="EMBL/GenBank/DDBJ databases">
        <title>Culturing micro-colonial fungi from biological soil crusts in the Mojave desert and describing Neophaeococcomyces mojavensis, and introducing the new genera and species Taxawa tesnikishii.</title>
        <authorList>
            <person name="Kurbessoian T."/>
            <person name="Stajich J.E."/>
        </authorList>
    </citation>
    <scope>NUCLEOTIDE SEQUENCE</scope>
    <source>
        <strain evidence="7">TK_41</strain>
    </source>
</reference>
<dbReference type="AlphaFoldDB" id="A0AA39CKA9"/>
<proteinExistence type="inferred from homology"/>
<dbReference type="InterPro" id="IPR012132">
    <property type="entry name" value="GMC_OxRdtase"/>
</dbReference>
<dbReference type="EMBL" id="JAPDRK010000006">
    <property type="protein sequence ID" value="KAJ9611119.1"/>
    <property type="molecule type" value="Genomic_DNA"/>
</dbReference>
<comment type="cofactor">
    <cofactor evidence="3">
        <name>FAD</name>
        <dbReference type="ChEBI" id="CHEBI:57692"/>
    </cofactor>
</comment>